<comment type="caution">
    <text evidence="11">The sequence shown here is derived from an EMBL/GenBank/DDBJ whole genome shotgun (WGS) entry which is preliminary data.</text>
</comment>
<dbReference type="InterPro" id="IPR011023">
    <property type="entry name" value="Nop2p"/>
</dbReference>
<keyword evidence="7 8" id="KW-0694">RNA-binding</keyword>
<evidence type="ECO:0000259" key="10">
    <source>
        <dbReference type="PROSITE" id="PS51686"/>
    </source>
</evidence>
<dbReference type="CDD" id="cd02440">
    <property type="entry name" value="AdoMet_MTases"/>
    <property type="match status" value="1"/>
</dbReference>
<dbReference type="Gene3D" id="3.10.450.720">
    <property type="match status" value="1"/>
</dbReference>
<dbReference type="PRINTS" id="PR02008">
    <property type="entry name" value="RCMTFAMILY"/>
</dbReference>
<dbReference type="InterPro" id="IPR023545">
    <property type="entry name" value="rRNA_ssu_MeTfrase_F"/>
</dbReference>
<dbReference type="InterPro" id="IPR018314">
    <property type="entry name" value="RsmB/NOL1/NOP2-like_CS"/>
</dbReference>
<dbReference type="PANTHER" id="PTHR22807">
    <property type="entry name" value="NOP2 YEAST -RELATED NOL1/NOP2/FMU SUN DOMAIN-CONTAINING"/>
    <property type="match status" value="1"/>
</dbReference>
<gene>
    <name evidence="8 11" type="primary">rsmF</name>
    <name evidence="11" type="ORF">L9G74_10750</name>
</gene>
<dbReference type="GO" id="GO:0032259">
    <property type="term" value="P:methylation"/>
    <property type="evidence" value="ECO:0007669"/>
    <property type="project" value="UniProtKB-KW"/>
</dbReference>
<keyword evidence="3 8" id="KW-0698">rRNA processing</keyword>
<name>A0ABT2FP02_9GAMM</name>
<keyword evidence="4 8" id="KW-0489">Methyltransferase</keyword>
<keyword evidence="2 8" id="KW-0963">Cytoplasm</keyword>
<feature type="active site" description="Nucleophile" evidence="8 9">
    <location>
        <position position="241"/>
    </location>
</feature>
<evidence type="ECO:0000256" key="3">
    <source>
        <dbReference type="ARBA" id="ARBA00022552"/>
    </source>
</evidence>
<dbReference type="Pfam" id="PF01189">
    <property type="entry name" value="Methyltr_RsmB-F"/>
    <property type="match status" value="1"/>
</dbReference>
<dbReference type="Pfam" id="PF13636">
    <property type="entry name" value="Methyltranf_PUA"/>
    <property type="match status" value="1"/>
</dbReference>
<comment type="subcellular location">
    <subcellularLocation>
        <location evidence="8">Cytoplasm</location>
    </subcellularLocation>
</comment>
<sequence>MVQLNQDFINSIAQDLPDGLSMDDFIAYCDKPLRPSLRVNTLKITSAALAEQLIAKGWQLSAIPWCADGFWFTAPDNVQPGNTVEHLQGLFYIQEASSMMPPTALFAALDQADYVLDMASAPGSKTTQIAALMHNQGVLVANEYSSSRTKILHANIARMGVSNTAMTHFDARVFGEYLYETFDAILLDAPCSGEGTIRKDPLALKDWRQSDIDEIAATQRDLIISAFQALKPGGTLVYSTCTLNKLENHQVCHFLKQTYPHAVEFVSLEHLFDGADKACSDEGFLHIWPQIYDSEGFFVAKLRKTASVERLKPAPKAQRKFPFAQVNAKTFAELQRYVAERLNAELNIDDVWQRDDELWLFPHGIAPLLPLIRFQRIGLKLAELSKHGIKLQQEALSALGAAADAIELDEAQAIEFLMGRDIALTSSAPAQGECLVSYQQVPLGMVKHLGHRLKNQLPRHQVRDKLSSSLGTVGNE</sequence>
<accession>A0ABT2FP02</accession>
<evidence type="ECO:0000313" key="11">
    <source>
        <dbReference type="EMBL" id="MCS4556921.1"/>
    </source>
</evidence>
<comment type="function">
    <text evidence="8">Specifically methylates the cytosine at position 1407 (m5C1407) of 16S rRNA.</text>
</comment>
<dbReference type="InterPro" id="IPR048457">
    <property type="entry name" value="YebU_pre-PUA_dom"/>
</dbReference>
<feature type="domain" description="SAM-dependent MTase RsmB/NOP-type" evidence="10">
    <location>
        <begin position="25"/>
        <end position="305"/>
    </location>
</feature>
<feature type="binding site" evidence="8 9">
    <location>
        <position position="170"/>
    </location>
    <ligand>
        <name>S-adenosyl-L-methionine</name>
        <dbReference type="ChEBI" id="CHEBI:59789"/>
    </ligand>
</feature>
<dbReference type="RefSeq" id="WP_238896322.1">
    <property type="nucleotide sequence ID" value="NZ_JAKOGG010000006.1"/>
</dbReference>
<keyword evidence="6 8" id="KW-0949">S-adenosyl-L-methionine</keyword>
<dbReference type="EMBL" id="JAKOGG010000006">
    <property type="protein sequence ID" value="MCS4556921.1"/>
    <property type="molecule type" value="Genomic_DNA"/>
</dbReference>
<dbReference type="Gene3D" id="3.40.50.150">
    <property type="entry name" value="Vaccinia Virus protein VP39"/>
    <property type="match status" value="1"/>
</dbReference>
<keyword evidence="5 8" id="KW-0808">Transferase</keyword>
<evidence type="ECO:0000256" key="5">
    <source>
        <dbReference type="ARBA" id="ARBA00022679"/>
    </source>
</evidence>
<evidence type="ECO:0000313" key="12">
    <source>
        <dbReference type="Proteomes" id="UP001201549"/>
    </source>
</evidence>
<dbReference type="PROSITE" id="PS01153">
    <property type="entry name" value="NOL1_NOP2_SUN"/>
    <property type="match status" value="1"/>
</dbReference>
<dbReference type="InterPro" id="IPR001678">
    <property type="entry name" value="MeTrfase_RsmB-F_NOP2_dom"/>
</dbReference>
<organism evidence="11 12">
    <name type="scientific">Shewanella electrica</name>
    <dbReference type="NCBI Taxonomy" id="515560"/>
    <lineage>
        <taxon>Bacteria</taxon>
        <taxon>Pseudomonadati</taxon>
        <taxon>Pseudomonadota</taxon>
        <taxon>Gammaproteobacteria</taxon>
        <taxon>Alteromonadales</taxon>
        <taxon>Shewanellaceae</taxon>
        <taxon>Shewanella</taxon>
    </lineage>
</organism>
<comment type="catalytic activity">
    <reaction evidence="8">
        <text>cytidine(1407) in 16S rRNA + S-adenosyl-L-methionine = 5-methylcytidine(1407) in 16S rRNA + S-adenosyl-L-homocysteine + H(+)</text>
        <dbReference type="Rhea" id="RHEA:42756"/>
        <dbReference type="Rhea" id="RHEA-COMP:10223"/>
        <dbReference type="Rhea" id="RHEA-COMP:10224"/>
        <dbReference type="ChEBI" id="CHEBI:15378"/>
        <dbReference type="ChEBI" id="CHEBI:57856"/>
        <dbReference type="ChEBI" id="CHEBI:59789"/>
        <dbReference type="ChEBI" id="CHEBI:74483"/>
        <dbReference type="ChEBI" id="CHEBI:82748"/>
        <dbReference type="EC" id="2.1.1.178"/>
    </reaction>
</comment>
<feature type="binding site" evidence="8 9">
    <location>
        <position position="143"/>
    </location>
    <ligand>
        <name>S-adenosyl-L-methionine</name>
        <dbReference type="ChEBI" id="CHEBI:59789"/>
    </ligand>
</feature>
<evidence type="ECO:0000256" key="2">
    <source>
        <dbReference type="ARBA" id="ARBA00022490"/>
    </source>
</evidence>
<comment type="similarity">
    <text evidence="1 8 9">Belongs to the class I-like SAM-binding methyltransferase superfamily. RsmB/NOP family.</text>
</comment>
<evidence type="ECO:0000256" key="7">
    <source>
        <dbReference type="ARBA" id="ARBA00022884"/>
    </source>
</evidence>
<proteinExistence type="inferred from homology"/>
<evidence type="ECO:0000256" key="6">
    <source>
        <dbReference type="ARBA" id="ARBA00022691"/>
    </source>
</evidence>
<dbReference type="InterPro" id="IPR031341">
    <property type="entry name" value="Methyltr_RsmF_N"/>
</dbReference>
<dbReference type="PROSITE" id="PS51686">
    <property type="entry name" value="SAM_MT_RSMB_NOP"/>
    <property type="match status" value="1"/>
</dbReference>
<dbReference type="HAMAP" id="MF_01579">
    <property type="entry name" value="16SrRNA_methyltr_F"/>
    <property type="match status" value="1"/>
</dbReference>
<evidence type="ECO:0000256" key="4">
    <source>
        <dbReference type="ARBA" id="ARBA00022603"/>
    </source>
</evidence>
<dbReference type="Pfam" id="PF21150">
    <property type="entry name" value="YebU_pre-PUA_dom"/>
    <property type="match status" value="1"/>
</dbReference>
<dbReference type="InterPro" id="IPR029063">
    <property type="entry name" value="SAM-dependent_MTases_sf"/>
</dbReference>
<dbReference type="InterPro" id="IPR023267">
    <property type="entry name" value="RCMT"/>
</dbReference>
<dbReference type="GO" id="GO:0008168">
    <property type="term" value="F:methyltransferase activity"/>
    <property type="evidence" value="ECO:0007669"/>
    <property type="project" value="UniProtKB-KW"/>
</dbReference>
<dbReference type="SUPFAM" id="SSF53335">
    <property type="entry name" value="S-adenosyl-L-methionine-dependent methyltransferases"/>
    <property type="match status" value="1"/>
</dbReference>
<dbReference type="Proteomes" id="UP001201549">
    <property type="component" value="Unassembled WGS sequence"/>
</dbReference>
<reference evidence="12" key="1">
    <citation type="submission" date="2023-07" db="EMBL/GenBank/DDBJ databases">
        <title>Shewanella mangrovi sp. nov., an acetaldehyde- degrading bacterium isolated from mangrove sediment.</title>
        <authorList>
            <person name="Liu Y."/>
        </authorList>
    </citation>
    <scope>NUCLEOTIDE SEQUENCE [LARGE SCALE GENOMIC DNA]</scope>
    <source>
        <strain evidence="12">C32</strain>
    </source>
</reference>
<dbReference type="InterPro" id="IPR027391">
    <property type="entry name" value="Nol1_Nop2_Fmu_2"/>
</dbReference>
<evidence type="ECO:0000256" key="9">
    <source>
        <dbReference type="PROSITE-ProRule" id="PRU01023"/>
    </source>
</evidence>
<keyword evidence="12" id="KW-1185">Reference proteome</keyword>
<dbReference type="Pfam" id="PF17125">
    <property type="entry name" value="Methyltr_RsmF_N"/>
    <property type="match status" value="1"/>
</dbReference>
<dbReference type="InterPro" id="IPR049560">
    <property type="entry name" value="MeTrfase_RsmB-F_NOP2_cat"/>
</dbReference>
<feature type="binding site" evidence="8 9">
    <location>
        <position position="188"/>
    </location>
    <ligand>
        <name>S-adenosyl-L-methionine</name>
        <dbReference type="ChEBI" id="CHEBI:59789"/>
    </ligand>
</feature>
<dbReference type="NCBIfam" id="NF008898">
    <property type="entry name" value="PRK11933.1"/>
    <property type="match status" value="1"/>
</dbReference>
<evidence type="ECO:0000256" key="1">
    <source>
        <dbReference type="ARBA" id="ARBA00007494"/>
    </source>
</evidence>
<dbReference type="NCBIfam" id="TIGR00446">
    <property type="entry name" value="nop2p"/>
    <property type="match status" value="1"/>
</dbReference>
<evidence type="ECO:0000256" key="8">
    <source>
        <dbReference type="HAMAP-Rule" id="MF_01579"/>
    </source>
</evidence>
<protein>
    <recommendedName>
        <fullName evidence="8">Ribosomal RNA small subunit methyltransferase F</fullName>
        <ecNumber evidence="8">2.1.1.178</ecNumber>
    </recommendedName>
    <alternativeName>
        <fullName evidence="8">16S rRNA m5C1407 methyltransferase</fullName>
    </alternativeName>
    <alternativeName>
        <fullName evidence="8">rRNA (cytosine-C(5)-)-methyltransferase RsmF</fullName>
    </alternativeName>
</protein>
<dbReference type="PANTHER" id="PTHR22807:SF30">
    <property type="entry name" value="28S RRNA (CYTOSINE(4447)-C(5))-METHYLTRANSFERASE-RELATED"/>
    <property type="match status" value="1"/>
</dbReference>
<feature type="binding site" evidence="8 9">
    <location>
        <begin position="119"/>
        <end position="125"/>
    </location>
    <ligand>
        <name>S-adenosyl-L-methionine</name>
        <dbReference type="ChEBI" id="CHEBI:59789"/>
    </ligand>
</feature>
<dbReference type="EC" id="2.1.1.178" evidence="8"/>